<dbReference type="HOGENOM" id="CLU_2850674_0_0_1"/>
<evidence type="ECO:0000313" key="1">
    <source>
        <dbReference type="EMBL" id="KIN99140.1"/>
    </source>
</evidence>
<dbReference type="InParanoid" id="A0A0C3NUM8"/>
<reference evidence="2" key="2">
    <citation type="submission" date="2015-01" db="EMBL/GenBank/DDBJ databases">
        <title>Evolutionary Origins and Diversification of the Mycorrhizal Mutualists.</title>
        <authorList>
            <consortium name="DOE Joint Genome Institute"/>
            <consortium name="Mycorrhizal Genomics Consortium"/>
            <person name="Kohler A."/>
            <person name="Kuo A."/>
            <person name="Nagy L.G."/>
            <person name="Floudas D."/>
            <person name="Copeland A."/>
            <person name="Barry K.W."/>
            <person name="Cichocki N."/>
            <person name="Veneault-Fourrey C."/>
            <person name="LaButti K."/>
            <person name="Lindquist E.A."/>
            <person name="Lipzen A."/>
            <person name="Lundell T."/>
            <person name="Morin E."/>
            <person name="Murat C."/>
            <person name="Riley R."/>
            <person name="Ohm R."/>
            <person name="Sun H."/>
            <person name="Tunlid A."/>
            <person name="Henrissat B."/>
            <person name="Grigoriev I.V."/>
            <person name="Hibbett D.S."/>
            <person name="Martin F."/>
        </authorList>
    </citation>
    <scope>NUCLEOTIDE SEQUENCE [LARGE SCALE GENOMIC DNA]</scope>
    <source>
        <strain evidence="2">Marx 270</strain>
    </source>
</reference>
<proteinExistence type="predicted"/>
<gene>
    <name evidence="1" type="ORF">M404DRAFT_1004986</name>
</gene>
<accession>A0A0C3NUM8</accession>
<dbReference type="EMBL" id="KN832008">
    <property type="protein sequence ID" value="KIN99140.1"/>
    <property type="molecule type" value="Genomic_DNA"/>
</dbReference>
<dbReference type="AlphaFoldDB" id="A0A0C3NUM8"/>
<sequence length="65" mass="7196">MGISFIRHESGASRALPALRFESQVSSPRCLATTCISDTRFLLSFLDVKILVSSKAHSFGLFVRH</sequence>
<name>A0A0C3NUM8_PISTI</name>
<dbReference type="Proteomes" id="UP000054217">
    <property type="component" value="Unassembled WGS sequence"/>
</dbReference>
<reference evidence="1 2" key="1">
    <citation type="submission" date="2014-04" db="EMBL/GenBank/DDBJ databases">
        <authorList>
            <consortium name="DOE Joint Genome Institute"/>
            <person name="Kuo A."/>
            <person name="Kohler A."/>
            <person name="Costa M.D."/>
            <person name="Nagy L.G."/>
            <person name="Floudas D."/>
            <person name="Copeland A."/>
            <person name="Barry K.W."/>
            <person name="Cichocki N."/>
            <person name="Veneault-Fourrey C."/>
            <person name="LaButti K."/>
            <person name="Lindquist E.A."/>
            <person name="Lipzen A."/>
            <person name="Lundell T."/>
            <person name="Morin E."/>
            <person name="Murat C."/>
            <person name="Sun H."/>
            <person name="Tunlid A."/>
            <person name="Henrissat B."/>
            <person name="Grigoriev I.V."/>
            <person name="Hibbett D.S."/>
            <person name="Martin F."/>
            <person name="Nordberg H.P."/>
            <person name="Cantor M.N."/>
            <person name="Hua S.X."/>
        </authorList>
    </citation>
    <scope>NUCLEOTIDE SEQUENCE [LARGE SCALE GENOMIC DNA]</scope>
    <source>
        <strain evidence="1 2">Marx 270</strain>
    </source>
</reference>
<keyword evidence="2" id="KW-1185">Reference proteome</keyword>
<organism evidence="1 2">
    <name type="scientific">Pisolithus tinctorius Marx 270</name>
    <dbReference type="NCBI Taxonomy" id="870435"/>
    <lineage>
        <taxon>Eukaryota</taxon>
        <taxon>Fungi</taxon>
        <taxon>Dikarya</taxon>
        <taxon>Basidiomycota</taxon>
        <taxon>Agaricomycotina</taxon>
        <taxon>Agaricomycetes</taxon>
        <taxon>Agaricomycetidae</taxon>
        <taxon>Boletales</taxon>
        <taxon>Sclerodermatineae</taxon>
        <taxon>Pisolithaceae</taxon>
        <taxon>Pisolithus</taxon>
    </lineage>
</organism>
<evidence type="ECO:0000313" key="2">
    <source>
        <dbReference type="Proteomes" id="UP000054217"/>
    </source>
</evidence>
<protein>
    <submittedName>
        <fullName evidence="1">Uncharacterized protein</fullName>
    </submittedName>
</protein>